<reference evidence="3 4" key="1">
    <citation type="journal article" date="2014" name="Genome Announc.">
        <title>Draft Genome Sequence of the Antitrypanosomally Active Sponge-Associated Bacterium Actinokineospora sp. Strain EG49.</title>
        <authorList>
            <person name="Harjes J."/>
            <person name="Ryu T."/>
            <person name="Abdelmohsen U.R."/>
            <person name="Moitinho-Silva L."/>
            <person name="Horn H."/>
            <person name="Ravasi T."/>
            <person name="Hentschel U."/>
        </authorList>
    </citation>
    <scope>NUCLEOTIDE SEQUENCE [LARGE SCALE GENOMIC DNA]</scope>
    <source>
        <strain evidence="3 4">EG49</strain>
    </source>
</reference>
<gene>
    <name evidence="3" type="ORF">UO65_5598</name>
</gene>
<evidence type="ECO:0000256" key="1">
    <source>
        <dbReference type="SAM" id="MobiDB-lite"/>
    </source>
</evidence>
<protein>
    <recommendedName>
        <fullName evidence="2">Right handed beta helix domain-containing protein</fullName>
    </recommendedName>
</protein>
<feature type="domain" description="Right handed beta helix" evidence="2">
    <location>
        <begin position="179"/>
        <end position="291"/>
    </location>
</feature>
<dbReference type="Gene3D" id="2.160.20.10">
    <property type="entry name" value="Single-stranded right-handed beta-helix, Pectin lyase-like"/>
    <property type="match status" value="1"/>
</dbReference>
<name>W7IR93_9PSEU</name>
<dbReference type="InterPro" id="IPR012334">
    <property type="entry name" value="Pectin_lyas_fold"/>
</dbReference>
<dbReference type="Proteomes" id="UP000019277">
    <property type="component" value="Unassembled WGS sequence"/>
</dbReference>
<dbReference type="EMBL" id="AYXG01000217">
    <property type="protein sequence ID" value="EWC59127.1"/>
    <property type="molecule type" value="Genomic_DNA"/>
</dbReference>
<dbReference type="eggNOG" id="COG3147">
    <property type="taxonomic scope" value="Bacteria"/>
</dbReference>
<dbReference type="OrthoDB" id="505641at2"/>
<evidence type="ECO:0000313" key="4">
    <source>
        <dbReference type="Proteomes" id="UP000019277"/>
    </source>
</evidence>
<dbReference type="AlphaFoldDB" id="W7IR93"/>
<dbReference type="STRING" id="909613.UO65_5598"/>
<accession>W7IR93</accession>
<dbReference type="PATRIC" id="fig|909613.9.peg.5597"/>
<evidence type="ECO:0000313" key="3">
    <source>
        <dbReference type="EMBL" id="EWC59127.1"/>
    </source>
</evidence>
<keyword evidence="4" id="KW-1185">Reference proteome</keyword>
<feature type="region of interest" description="Disordered" evidence="1">
    <location>
        <begin position="1"/>
        <end position="93"/>
    </location>
</feature>
<evidence type="ECO:0000259" key="2">
    <source>
        <dbReference type="Pfam" id="PF13229"/>
    </source>
</evidence>
<comment type="caution">
    <text evidence="3">The sequence shown here is derived from an EMBL/GenBank/DDBJ whole genome shotgun (WGS) entry which is preliminary data.</text>
</comment>
<dbReference type="InterPro" id="IPR039448">
    <property type="entry name" value="Beta_helix"/>
</dbReference>
<feature type="compositionally biased region" description="Low complexity" evidence="1">
    <location>
        <begin position="24"/>
        <end position="65"/>
    </location>
</feature>
<dbReference type="Pfam" id="PF13229">
    <property type="entry name" value="Beta_helix"/>
    <property type="match status" value="1"/>
</dbReference>
<feature type="compositionally biased region" description="Pro residues" evidence="1">
    <location>
        <begin position="66"/>
        <end position="82"/>
    </location>
</feature>
<proteinExistence type="predicted"/>
<dbReference type="InterPro" id="IPR006626">
    <property type="entry name" value="PbH1"/>
</dbReference>
<dbReference type="SUPFAM" id="SSF51126">
    <property type="entry name" value="Pectin lyase-like"/>
    <property type="match status" value="1"/>
</dbReference>
<organism evidence="3 4">
    <name type="scientific">Actinokineospora spheciospongiae</name>
    <dbReference type="NCBI Taxonomy" id="909613"/>
    <lineage>
        <taxon>Bacteria</taxon>
        <taxon>Bacillati</taxon>
        <taxon>Actinomycetota</taxon>
        <taxon>Actinomycetes</taxon>
        <taxon>Pseudonocardiales</taxon>
        <taxon>Pseudonocardiaceae</taxon>
        <taxon>Actinokineospora</taxon>
    </lineage>
</organism>
<sequence length="321" mass="33287">MTTALLLGGCGEAESADGGPPPTLGSTTPTSATPTGTLLPPTTAPPASTTTAAPPPVTTTAAKPKPVAPPPQAAPPPPPSAQPGPHNTGYQHTGVKLTPMNCEKGELVIDKPGTVIDGKSIPCSVRVAADNVRITRSLIKTTAPYGIYKLDQYANLQVIDTEIAGSGKGCGYGIGFNRVHTIRVNIHGCNDGVHTEQGSTLEYSWIHDLEYTGLDSDEPHNDGVQSTGSSNITIRGNTISNPRHQTSCILIGGEGGAPSNVLIEGNWLDGGNYTIYLDPNGSNRTIRNNVFGKSFVYGPANVAGQLDWAGNTFADGGEVKR</sequence>
<dbReference type="RefSeq" id="WP_035288181.1">
    <property type="nucleotide sequence ID" value="NZ_AYXG01000217.1"/>
</dbReference>
<dbReference type="SMART" id="SM00710">
    <property type="entry name" value="PbH1"/>
    <property type="match status" value="3"/>
</dbReference>
<dbReference type="InterPro" id="IPR011050">
    <property type="entry name" value="Pectin_lyase_fold/virulence"/>
</dbReference>